<evidence type="ECO:0000313" key="2">
    <source>
        <dbReference type="EMBL" id="KAK7880656.1"/>
    </source>
</evidence>
<proteinExistence type="predicted"/>
<gene>
    <name evidence="2" type="ORF">WMY93_032708</name>
</gene>
<evidence type="ECO:0000313" key="3">
    <source>
        <dbReference type="Proteomes" id="UP001460270"/>
    </source>
</evidence>
<name>A0AAW0MQ35_9GOBI</name>
<comment type="caution">
    <text evidence="2">The sequence shown here is derived from an EMBL/GenBank/DDBJ whole genome shotgun (WGS) entry which is preliminary data.</text>
</comment>
<protein>
    <submittedName>
        <fullName evidence="2">Uncharacterized protein</fullName>
    </submittedName>
</protein>
<reference evidence="3" key="1">
    <citation type="submission" date="2024-04" db="EMBL/GenBank/DDBJ databases">
        <title>Salinicola lusitanus LLJ914,a marine bacterium isolated from the Okinawa Trough.</title>
        <authorList>
            <person name="Li J."/>
        </authorList>
    </citation>
    <scope>NUCLEOTIDE SEQUENCE [LARGE SCALE GENOMIC DNA]</scope>
</reference>
<keyword evidence="3" id="KW-1185">Reference proteome</keyword>
<feature type="compositionally biased region" description="Basic and acidic residues" evidence="1">
    <location>
        <begin position="15"/>
        <end position="30"/>
    </location>
</feature>
<dbReference type="AlphaFoldDB" id="A0AAW0MQ35"/>
<sequence>MRQIRLIKRGRGRFTDRQNVSRERDTEKTTLQRNSSANGRPPDIHRFAAFHSDMTLTTYKDVLKLGNGVSPEFTCTEVAEIAQLGERQTEDLKVSGSIPGFGKGGHFPSLALQHPLYAEIAQLGERQTEDLKVPGSIPGFGKGGHFPSLALQLKVPGSIPGFGKGGHFPSLALQLGERQTEDLKVPGSIPGFGKGGHFPSLALQHHLYAEIAQLGERQTEDLKVPGSIPGFGKGGHFPSLALQHPLYAEIAQLGERQTEDLKVPGSIPGFGKGGHFPSLALQPDDGKVTNLLDRKPGLNHGDLQSSV</sequence>
<evidence type="ECO:0000256" key="1">
    <source>
        <dbReference type="SAM" id="MobiDB-lite"/>
    </source>
</evidence>
<organism evidence="2 3">
    <name type="scientific">Mugilogobius chulae</name>
    <name type="common">yellowstripe goby</name>
    <dbReference type="NCBI Taxonomy" id="88201"/>
    <lineage>
        <taxon>Eukaryota</taxon>
        <taxon>Metazoa</taxon>
        <taxon>Chordata</taxon>
        <taxon>Craniata</taxon>
        <taxon>Vertebrata</taxon>
        <taxon>Euteleostomi</taxon>
        <taxon>Actinopterygii</taxon>
        <taxon>Neopterygii</taxon>
        <taxon>Teleostei</taxon>
        <taxon>Neoteleostei</taxon>
        <taxon>Acanthomorphata</taxon>
        <taxon>Gobiaria</taxon>
        <taxon>Gobiiformes</taxon>
        <taxon>Gobioidei</taxon>
        <taxon>Gobiidae</taxon>
        <taxon>Gobionellinae</taxon>
        <taxon>Mugilogobius</taxon>
    </lineage>
</organism>
<dbReference type="EMBL" id="JBBPFD010000062">
    <property type="protein sequence ID" value="KAK7880656.1"/>
    <property type="molecule type" value="Genomic_DNA"/>
</dbReference>
<accession>A0AAW0MQ35</accession>
<feature type="compositionally biased region" description="Basic and acidic residues" evidence="1">
    <location>
        <begin position="284"/>
        <end position="296"/>
    </location>
</feature>
<feature type="region of interest" description="Disordered" evidence="1">
    <location>
        <begin position="15"/>
        <end position="42"/>
    </location>
</feature>
<feature type="region of interest" description="Disordered" evidence="1">
    <location>
        <begin position="282"/>
        <end position="307"/>
    </location>
</feature>
<dbReference type="Proteomes" id="UP001460270">
    <property type="component" value="Unassembled WGS sequence"/>
</dbReference>